<dbReference type="EMBL" id="CAMXCT030003303">
    <property type="protein sequence ID" value="CAL4790926.1"/>
    <property type="molecule type" value="Genomic_DNA"/>
</dbReference>
<protein>
    <submittedName>
        <fullName evidence="1">Uncharacterized protein</fullName>
    </submittedName>
</protein>
<dbReference type="Proteomes" id="UP001152797">
    <property type="component" value="Unassembled WGS sequence"/>
</dbReference>
<dbReference type="AlphaFoldDB" id="A0A9P1D5G1"/>
<evidence type="ECO:0000313" key="1">
    <source>
        <dbReference type="EMBL" id="CAI4003614.1"/>
    </source>
</evidence>
<organism evidence="1">
    <name type="scientific">Cladocopium goreaui</name>
    <dbReference type="NCBI Taxonomy" id="2562237"/>
    <lineage>
        <taxon>Eukaryota</taxon>
        <taxon>Sar</taxon>
        <taxon>Alveolata</taxon>
        <taxon>Dinophyceae</taxon>
        <taxon>Suessiales</taxon>
        <taxon>Symbiodiniaceae</taxon>
        <taxon>Cladocopium</taxon>
    </lineage>
</organism>
<reference evidence="1" key="1">
    <citation type="submission" date="2022-10" db="EMBL/GenBank/DDBJ databases">
        <authorList>
            <person name="Chen Y."/>
            <person name="Dougan E. K."/>
            <person name="Chan C."/>
            <person name="Rhodes N."/>
            <person name="Thang M."/>
        </authorList>
    </citation>
    <scope>NUCLEOTIDE SEQUENCE</scope>
</reference>
<proteinExistence type="predicted"/>
<comment type="caution">
    <text evidence="1">The sequence shown here is derived from an EMBL/GenBank/DDBJ whole genome shotgun (WGS) entry which is preliminary data.</text>
</comment>
<keyword evidence="3" id="KW-1185">Reference proteome</keyword>
<name>A0A9P1D5G1_9DINO</name>
<sequence>MTLESTSFVAKESFSDRFEYLVRCGDLMLPLSDAEEQDSAVSEFKAKIKDESHEVTVLPPVVLGLGFAKLRHKLAALLHQFRLELGNDLDVIQAYCRSVLSICTDQGTEAGIFSVPSIDIHKHLINEAKALSSACPPGVLWALKDLVPAPGSGGHLQVGSGGDQLLPSDNDPGPVPSEMAMPDCIKHSMDNCLHDVWGSLRARDLFLKQLGAIEYLMKQPMLRSKLAFVFFNEATTFDKTFSQLLKHWGPTLQSLRWHAVIEFLQSLLKLEEGLRKKWNLERWMKSLPSDRKEQGGEGRVQPSVSYKLMDQAVHSAFFWMYGRMLLHISDASETLSLWSEGCWLHRNKCSQKTCSFKGARAPELASGAHKFLLQRFKSSADVHLSSMSSNLKPDEAHRLATDFHIASSRLSLEWELQLHFWDLFPWKLASLAVPNLEMAQVNARHVLQMWRDMGKSQQQCSHPMTRRFLDPDWAGRCDGFTGRHASQDRYLAGSFSSILYW</sequence>
<accession>A0A9P1D5G1</accession>
<dbReference type="EMBL" id="CAMXCT020003303">
    <property type="protein sequence ID" value="CAL1156989.1"/>
    <property type="molecule type" value="Genomic_DNA"/>
</dbReference>
<reference evidence="2 3" key="2">
    <citation type="submission" date="2024-05" db="EMBL/GenBank/DDBJ databases">
        <authorList>
            <person name="Chen Y."/>
            <person name="Shah S."/>
            <person name="Dougan E. K."/>
            <person name="Thang M."/>
            <person name="Chan C."/>
        </authorList>
    </citation>
    <scope>NUCLEOTIDE SEQUENCE [LARGE SCALE GENOMIC DNA]</scope>
</reference>
<gene>
    <name evidence="1" type="ORF">C1SCF055_LOCUS29468</name>
</gene>
<dbReference type="EMBL" id="CAMXCT010003303">
    <property type="protein sequence ID" value="CAI4003614.1"/>
    <property type="molecule type" value="Genomic_DNA"/>
</dbReference>
<evidence type="ECO:0000313" key="2">
    <source>
        <dbReference type="EMBL" id="CAL4790926.1"/>
    </source>
</evidence>
<evidence type="ECO:0000313" key="3">
    <source>
        <dbReference type="Proteomes" id="UP001152797"/>
    </source>
</evidence>